<protein>
    <recommendedName>
        <fullName evidence="6">Strictosidine synthase conserved region domain-containing protein</fullName>
    </recommendedName>
</protein>
<dbReference type="AlphaFoldDB" id="A0A9N9RME5"/>
<evidence type="ECO:0000313" key="7">
    <source>
        <dbReference type="EMBL" id="CAG9799615.1"/>
    </source>
</evidence>
<evidence type="ECO:0000256" key="5">
    <source>
        <dbReference type="SAM" id="Phobius"/>
    </source>
</evidence>
<dbReference type="SUPFAM" id="SSF63829">
    <property type="entry name" value="Calcium-dependent phosphotriesterase"/>
    <property type="match status" value="1"/>
</dbReference>
<keyword evidence="5" id="KW-0472">Membrane</keyword>
<dbReference type="EMBL" id="OU895877">
    <property type="protein sequence ID" value="CAG9799615.1"/>
    <property type="molecule type" value="Genomic_DNA"/>
</dbReference>
<evidence type="ECO:0000256" key="3">
    <source>
        <dbReference type="ARBA" id="ARBA00023180"/>
    </source>
</evidence>
<feature type="domain" description="Strictosidine synthase conserved region" evidence="6">
    <location>
        <begin position="172"/>
        <end position="258"/>
    </location>
</feature>
<dbReference type="InterPro" id="IPR018119">
    <property type="entry name" value="Strictosidine_synth_cons-reg"/>
</dbReference>
<keyword evidence="2" id="KW-0597">Phosphoprotein</keyword>
<reference evidence="7" key="1">
    <citation type="submission" date="2022-01" db="EMBL/GenBank/DDBJ databases">
        <authorList>
            <person name="King R."/>
        </authorList>
    </citation>
    <scope>NUCLEOTIDE SEQUENCE</scope>
</reference>
<keyword evidence="5" id="KW-1133">Transmembrane helix</keyword>
<dbReference type="GO" id="GO:0016787">
    <property type="term" value="F:hydrolase activity"/>
    <property type="evidence" value="ECO:0007669"/>
    <property type="project" value="TreeGrafter"/>
</dbReference>
<gene>
    <name evidence="7" type="ORF">CHIRRI_LOCUS2580</name>
</gene>
<feature type="transmembrane region" description="Helical" evidence="5">
    <location>
        <begin position="7"/>
        <end position="26"/>
    </location>
</feature>
<feature type="compositionally biased region" description="Low complexity" evidence="4">
    <location>
        <begin position="501"/>
        <end position="519"/>
    </location>
</feature>
<dbReference type="OrthoDB" id="5307922at2759"/>
<feature type="compositionally biased region" description="Low complexity" evidence="4">
    <location>
        <begin position="425"/>
        <end position="488"/>
    </location>
</feature>
<proteinExistence type="inferred from homology"/>
<name>A0A9N9RME5_9DIPT</name>
<keyword evidence="3" id="KW-0325">Glycoprotein</keyword>
<evidence type="ECO:0000256" key="1">
    <source>
        <dbReference type="ARBA" id="ARBA00009191"/>
    </source>
</evidence>
<evidence type="ECO:0000313" key="8">
    <source>
        <dbReference type="Proteomes" id="UP001153620"/>
    </source>
</evidence>
<dbReference type="InterPro" id="IPR011042">
    <property type="entry name" value="6-blade_b-propeller_TolB-like"/>
</dbReference>
<comment type="similarity">
    <text evidence="1">Belongs to the strictosidine synthase family.</text>
</comment>
<feature type="region of interest" description="Disordered" evidence="4">
    <location>
        <begin position="418"/>
        <end position="577"/>
    </location>
</feature>
<evidence type="ECO:0000256" key="2">
    <source>
        <dbReference type="ARBA" id="ARBA00022553"/>
    </source>
</evidence>
<dbReference type="Proteomes" id="UP001153620">
    <property type="component" value="Chromosome 1"/>
</dbReference>
<dbReference type="GO" id="GO:0012505">
    <property type="term" value="C:endomembrane system"/>
    <property type="evidence" value="ECO:0007669"/>
    <property type="project" value="TreeGrafter"/>
</dbReference>
<evidence type="ECO:0000259" key="6">
    <source>
        <dbReference type="Pfam" id="PF03088"/>
    </source>
</evidence>
<dbReference type="PANTHER" id="PTHR10426:SF88">
    <property type="entry name" value="ADIPOCYTE PLASMA MEMBRANE-ASSOCIATED PROTEIN HEMOMUCIN-RELATED"/>
    <property type="match status" value="1"/>
</dbReference>
<feature type="compositionally biased region" description="Basic and acidic residues" evidence="4">
    <location>
        <begin position="489"/>
        <end position="500"/>
    </location>
</feature>
<keyword evidence="8" id="KW-1185">Reference proteome</keyword>
<dbReference type="Gene3D" id="2.120.10.30">
    <property type="entry name" value="TolB, C-terminal domain"/>
    <property type="match status" value="1"/>
</dbReference>
<reference evidence="7" key="2">
    <citation type="submission" date="2022-10" db="EMBL/GenBank/DDBJ databases">
        <authorList>
            <consortium name="ENA_rothamsted_submissions"/>
            <consortium name="culmorum"/>
            <person name="King R."/>
        </authorList>
    </citation>
    <scope>NUCLEOTIDE SEQUENCE</scope>
</reference>
<organism evidence="7 8">
    <name type="scientific">Chironomus riparius</name>
    <dbReference type="NCBI Taxonomy" id="315576"/>
    <lineage>
        <taxon>Eukaryota</taxon>
        <taxon>Metazoa</taxon>
        <taxon>Ecdysozoa</taxon>
        <taxon>Arthropoda</taxon>
        <taxon>Hexapoda</taxon>
        <taxon>Insecta</taxon>
        <taxon>Pterygota</taxon>
        <taxon>Neoptera</taxon>
        <taxon>Endopterygota</taxon>
        <taxon>Diptera</taxon>
        <taxon>Nematocera</taxon>
        <taxon>Chironomoidea</taxon>
        <taxon>Chironomidae</taxon>
        <taxon>Chironominae</taxon>
        <taxon>Chironomus</taxon>
    </lineage>
</organism>
<sequence length="577" mass="64793">MVFKRVLNWLINFTIVFLIITFSPGLGPKTTFPFEEFSIVKPKALTGALEVNNHLDHADQLLKGQLPGPEFLLPAGKSYYASLHNGNIVRIDGDHITFIAKFGKPCDYPTEESICGRPLGMAFDTLNPDQLIVADAYYGIWELNVKTFEQKQIVKPNAELGKNNPRVAKMFNSIAVAENGDIFFSHSLSDFGMDNGAYSFFSNPEGRLIHIDRKSKEVKVILDNLWFPNGIALSPNEDFIVFAETMGSRIQRYWLNGEKKGQLEAFVEGLPGLPDNITPDEDGLWVALVVAADPENPMLPHSLTRLPYVRKFLFRLLYLVELPFEFITKMYPNPYTKSIAYKIGSLPSLSFLYPDRKTIVRMDWNGKIIGSLHGFDKTLNTVSHVMEFGDFLYLGSPYADFIGRVWFVNKDKIHPAQKVKRETVTEAPKPTTTQAPTTTTTQAPTTTTTQAPTTTTTQAPTTTTTQAPTTTTTQAPTTTTTQAPTTTTKKPETTTTKKPETTTQKVETTTEKATTTTTKKPTKAPEVVDTKPTQTEDKKIRDDGKKYEEKKTDDLKQKNDEKYDSNKYNKEHEKKDL</sequence>
<dbReference type="Pfam" id="PF03088">
    <property type="entry name" value="Str_synth"/>
    <property type="match status" value="1"/>
</dbReference>
<feature type="compositionally biased region" description="Basic and acidic residues" evidence="4">
    <location>
        <begin position="526"/>
        <end position="577"/>
    </location>
</feature>
<dbReference type="PANTHER" id="PTHR10426">
    <property type="entry name" value="STRICTOSIDINE SYNTHASE-RELATED"/>
    <property type="match status" value="1"/>
</dbReference>
<accession>A0A9N9RME5</accession>
<dbReference type="Pfam" id="PF20067">
    <property type="entry name" value="SSL_N"/>
    <property type="match status" value="1"/>
</dbReference>
<evidence type="ECO:0000256" key="4">
    <source>
        <dbReference type="SAM" id="MobiDB-lite"/>
    </source>
</evidence>
<keyword evidence="5" id="KW-0812">Transmembrane</keyword>